<name>A0A3P8AKG7_HELPZ</name>
<proteinExistence type="predicted"/>
<dbReference type="AlphaFoldDB" id="A0A3P8AKG7"/>
<evidence type="ECO:0000313" key="1">
    <source>
        <dbReference type="EMBL" id="VDP11041.1"/>
    </source>
</evidence>
<dbReference type="OrthoDB" id="1323at2759"/>
<protein>
    <submittedName>
        <fullName evidence="1">Uncharacterized protein</fullName>
    </submittedName>
</protein>
<dbReference type="EMBL" id="UZAH01030581">
    <property type="protein sequence ID" value="VDP11041.1"/>
    <property type="molecule type" value="Genomic_DNA"/>
</dbReference>
<organism evidence="1">
    <name type="scientific">Heligmosomoides polygyrus</name>
    <name type="common">Parasitic roundworm</name>
    <dbReference type="NCBI Taxonomy" id="6339"/>
    <lineage>
        <taxon>Eukaryota</taxon>
        <taxon>Metazoa</taxon>
        <taxon>Ecdysozoa</taxon>
        <taxon>Nematoda</taxon>
        <taxon>Chromadorea</taxon>
        <taxon>Rhabditida</taxon>
        <taxon>Rhabditina</taxon>
        <taxon>Rhabditomorpha</taxon>
        <taxon>Strongyloidea</taxon>
        <taxon>Heligmosomidae</taxon>
        <taxon>Heligmosomoides</taxon>
    </lineage>
</organism>
<sequence>MLFIPCVSNALFIYRFIPSAFLLNAKVRESIAEYEPSNNIEETLGYFTNRVQGRLNTVMPEFETISCSTAFLYDEPSVDEQLVRLCKWVLFKHLLIAFEGYVILQTFTVASAIDGREVPCERIMPNTSNSFRVSALHRWGNHPVLSEVSFYVKNDIGGIVFCTPSIVRCTELTLMDTGLDDSFPWRLGFFNAWDQWSLPIRDSTKRLRACVPLGKQIAVVPVSSMFPDFNTFSLLPRITADLVGFLLNHRCLMDNGDTEKERLNNLFESTILVLTRRSTARASNTQGGVFWIWNGKTLFLR</sequence>
<accession>A0A3P8AKG7</accession>
<reference evidence="1" key="1">
    <citation type="submission" date="2018-11" db="EMBL/GenBank/DDBJ databases">
        <authorList>
            <consortium name="Pathogen Informatics"/>
        </authorList>
    </citation>
    <scope>NUCLEOTIDE SEQUENCE [LARGE SCALE GENOMIC DNA]</scope>
</reference>
<gene>
    <name evidence="1" type="ORF">HPBE_LOCUS18283</name>
</gene>
<dbReference type="Gene3D" id="3.40.50.1400">
    <property type="match status" value="1"/>
</dbReference>